<dbReference type="SUPFAM" id="SSF51430">
    <property type="entry name" value="NAD(P)-linked oxidoreductase"/>
    <property type="match status" value="1"/>
</dbReference>
<evidence type="ECO:0000313" key="2">
    <source>
        <dbReference type="EMBL" id="MBD7965794.1"/>
    </source>
</evidence>
<dbReference type="RefSeq" id="WP_191755018.1">
    <property type="nucleotide sequence ID" value="NZ_JACSQM010000009.1"/>
</dbReference>
<gene>
    <name evidence="2" type="ORF">H9648_17165</name>
</gene>
<evidence type="ECO:0000313" key="3">
    <source>
        <dbReference type="Proteomes" id="UP000603641"/>
    </source>
</evidence>
<sequence>MQISEVSRIAIGTHLGEMNDEDSLLYQKSIEYALLNGINFIDTALNYRGMRSERDVGSVLSKLMQMEKQVDREDLFLSTKAGIIPGDIDAQLRPENYLQEILVDKGVSQRSDLQIIDHHKHVLEPSFYEFAIQQSLKHMQVDYIDVHYIHNPEVSLKVLGEDAFYHKLKNLFSFYEQQVEQGLIRYYGLAVWSAFTESPETLGYISLEKVMDVANSVAGHSHQFRFIQTPFNQSNHLAATDLNQQVGDKWRTLLQAAEELGVHVTTSAPLDCGRLTKHQQGNIDELMSFVLKTPGILSTMIGMRKVDTVKKNLRWLNKVGSL</sequence>
<dbReference type="Pfam" id="PF00248">
    <property type="entry name" value="Aldo_ket_red"/>
    <property type="match status" value="1"/>
</dbReference>
<name>A0ABR8SR00_9BACL</name>
<feature type="domain" description="NADP-dependent oxidoreductase" evidence="1">
    <location>
        <begin position="12"/>
        <end position="193"/>
    </location>
</feature>
<dbReference type="InterPro" id="IPR023210">
    <property type="entry name" value="NADP_OxRdtase_dom"/>
</dbReference>
<comment type="caution">
    <text evidence="2">The sequence shown here is derived from an EMBL/GenBank/DDBJ whole genome shotgun (WGS) entry which is preliminary data.</text>
</comment>
<dbReference type="PANTHER" id="PTHR42686">
    <property type="entry name" value="GH17980P-RELATED"/>
    <property type="match status" value="1"/>
</dbReference>
<protein>
    <submittedName>
        <fullName evidence="2">Aldo/keto reductase</fullName>
    </submittedName>
</protein>
<dbReference type="EMBL" id="JACSQM010000009">
    <property type="protein sequence ID" value="MBD7965794.1"/>
    <property type="molecule type" value="Genomic_DNA"/>
</dbReference>
<dbReference type="CDD" id="cd19099">
    <property type="entry name" value="AKR_unchar"/>
    <property type="match status" value="1"/>
</dbReference>
<dbReference type="InterPro" id="IPR036812">
    <property type="entry name" value="NAD(P)_OxRdtase_dom_sf"/>
</dbReference>
<dbReference type="InterPro" id="IPR020471">
    <property type="entry name" value="AKR"/>
</dbReference>
<dbReference type="Gene3D" id="3.20.20.100">
    <property type="entry name" value="NADP-dependent oxidoreductase domain"/>
    <property type="match status" value="1"/>
</dbReference>
<proteinExistence type="predicted"/>
<reference evidence="2 3" key="1">
    <citation type="submission" date="2020-08" db="EMBL/GenBank/DDBJ databases">
        <title>A Genomic Blueprint of the Chicken Gut Microbiome.</title>
        <authorList>
            <person name="Gilroy R."/>
            <person name="Ravi A."/>
            <person name="Getino M."/>
            <person name="Pursley I."/>
            <person name="Horton D.L."/>
            <person name="Alikhan N.-F."/>
            <person name="Baker D."/>
            <person name="Gharbi K."/>
            <person name="Hall N."/>
            <person name="Watson M."/>
            <person name="Adriaenssens E.M."/>
            <person name="Foster-Nyarko E."/>
            <person name="Jarju S."/>
            <person name="Secka A."/>
            <person name="Antonio M."/>
            <person name="Oren A."/>
            <person name="Chaudhuri R."/>
            <person name="La Ragione R.M."/>
            <person name="Hildebrand F."/>
            <person name="Pallen M.J."/>
        </authorList>
    </citation>
    <scope>NUCLEOTIDE SEQUENCE [LARGE SCALE GENOMIC DNA]</scope>
    <source>
        <strain evidence="2 3">Sa2CUA10</strain>
    </source>
</reference>
<keyword evidence="3" id="KW-1185">Reference proteome</keyword>
<accession>A0ABR8SR00</accession>
<dbReference type="Proteomes" id="UP000603641">
    <property type="component" value="Unassembled WGS sequence"/>
</dbReference>
<dbReference type="PANTHER" id="PTHR42686:SF1">
    <property type="entry name" value="GH17980P-RELATED"/>
    <property type="match status" value="1"/>
</dbReference>
<organism evidence="2 3">
    <name type="scientific">Fictibacillus norfolkensis</name>
    <dbReference type="NCBI Taxonomy" id="2762233"/>
    <lineage>
        <taxon>Bacteria</taxon>
        <taxon>Bacillati</taxon>
        <taxon>Bacillota</taxon>
        <taxon>Bacilli</taxon>
        <taxon>Bacillales</taxon>
        <taxon>Fictibacillaceae</taxon>
        <taxon>Fictibacillus</taxon>
    </lineage>
</organism>
<evidence type="ECO:0000259" key="1">
    <source>
        <dbReference type="Pfam" id="PF00248"/>
    </source>
</evidence>